<evidence type="ECO:0000313" key="7">
    <source>
        <dbReference type="Proteomes" id="UP000284202"/>
    </source>
</evidence>
<dbReference type="SUPFAM" id="SSF53955">
    <property type="entry name" value="Lysozyme-like"/>
    <property type="match status" value="1"/>
</dbReference>
<keyword evidence="4" id="KW-0732">Signal</keyword>
<dbReference type="PANTHER" id="PTHR37423">
    <property type="entry name" value="SOLUBLE LYTIC MUREIN TRANSGLYCOSYLASE-RELATED"/>
    <property type="match status" value="1"/>
</dbReference>
<keyword evidence="7" id="KW-1185">Reference proteome</keyword>
<proteinExistence type="inferred from homology"/>
<comment type="similarity">
    <text evidence="2">Belongs to the virb1 family.</text>
</comment>
<dbReference type="Pfam" id="PF01464">
    <property type="entry name" value="SLT"/>
    <property type="match status" value="1"/>
</dbReference>
<dbReference type="RefSeq" id="WP_119746719.1">
    <property type="nucleotide sequence ID" value="NZ_QZCG01000003.1"/>
</dbReference>
<dbReference type="InterPro" id="IPR008258">
    <property type="entry name" value="Transglycosylase_SLT_dom_1"/>
</dbReference>
<protein>
    <submittedName>
        <fullName evidence="6">Lytic transglycosylase domain-containing protein</fullName>
    </submittedName>
</protein>
<dbReference type="PANTHER" id="PTHR37423:SF2">
    <property type="entry name" value="MEMBRANE-BOUND LYTIC MUREIN TRANSGLYCOSYLASE C"/>
    <property type="match status" value="1"/>
</dbReference>
<reference evidence="7" key="1">
    <citation type="submission" date="2018-09" db="EMBL/GenBank/DDBJ databases">
        <title>Acidovorax cavernicola nov. sp. isolated from Gruta de las Maravillas (Aracena, Spain).</title>
        <authorList>
            <person name="Jurado V."/>
            <person name="Gutierrez-Patricio S."/>
            <person name="Gonzalez-Pimentel J.L."/>
            <person name="Miller A.Z."/>
            <person name="Laiz L."/>
            <person name="Saiz-Jimenez C."/>
        </authorList>
    </citation>
    <scope>NUCLEOTIDE SEQUENCE [LARGE SCALE GENOMIC DNA]</scope>
    <source>
        <strain evidence="7">1011MAR3C25</strain>
    </source>
</reference>
<sequence>MTNLRVCFGFGRCGARRRIILLLLSGLIFATASPPVLAQKVAADRAVTLHPYDTHIAEASQRFDIPSAWIMAVMRVESAGSPHAVSSAGAMGLMQIMPGTWADLRIRYGLGEDPHDPRDNILAGTAYLREMWVRYGNVAAMLAAYNTGPARYDEYRQTDRPLPSETRAYVASLAPVLRGERPSDSVIATAKPRDWREAPIFVAHDNGVSDSVPSSPGNQSDSTGSSLSTTPESRAAPLTDGLFVASHAGGDRQ</sequence>
<evidence type="ECO:0000313" key="6">
    <source>
        <dbReference type="EMBL" id="RJE87194.1"/>
    </source>
</evidence>
<dbReference type="EMBL" id="QZCG01000003">
    <property type="protein sequence ID" value="RJE87194.1"/>
    <property type="molecule type" value="Genomic_DNA"/>
</dbReference>
<feature type="domain" description="Transglycosylase SLT" evidence="5">
    <location>
        <begin position="56"/>
        <end position="159"/>
    </location>
</feature>
<feature type="signal peptide" evidence="4">
    <location>
        <begin position="1"/>
        <end position="38"/>
    </location>
</feature>
<evidence type="ECO:0000256" key="1">
    <source>
        <dbReference type="ARBA" id="ARBA00007734"/>
    </source>
</evidence>
<evidence type="ECO:0000259" key="5">
    <source>
        <dbReference type="Pfam" id="PF01464"/>
    </source>
</evidence>
<dbReference type="InterPro" id="IPR023346">
    <property type="entry name" value="Lysozyme-like_dom_sf"/>
</dbReference>
<dbReference type="Proteomes" id="UP000284202">
    <property type="component" value="Unassembled WGS sequence"/>
</dbReference>
<evidence type="ECO:0000256" key="2">
    <source>
        <dbReference type="ARBA" id="ARBA00009387"/>
    </source>
</evidence>
<feature type="compositionally biased region" description="Polar residues" evidence="3">
    <location>
        <begin position="208"/>
        <end position="232"/>
    </location>
</feature>
<comment type="caution">
    <text evidence="6">The sequence shown here is derived from an EMBL/GenBank/DDBJ whole genome shotgun (WGS) entry which is preliminary data.</text>
</comment>
<dbReference type="CDD" id="cd00254">
    <property type="entry name" value="LT-like"/>
    <property type="match status" value="1"/>
</dbReference>
<comment type="similarity">
    <text evidence="1">Belongs to the transglycosylase Slt family.</text>
</comment>
<dbReference type="Gene3D" id="1.10.530.10">
    <property type="match status" value="1"/>
</dbReference>
<organism evidence="6 7">
    <name type="scientific">Paracoccus onubensis</name>
    <dbReference type="NCBI Taxonomy" id="1675788"/>
    <lineage>
        <taxon>Bacteria</taxon>
        <taxon>Pseudomonadati</taxon>
        <taxon>Pseudomonadota</taxon>
        <taxon>Alphaproteobacteria</taxon>
        <taxon>Rhodobacterales</taxon>
        <taxon>Paracoccaceae</taxon>
        <taxon>Paracoccus</taxon>
    </lineage>
</organism>
<evidence type="ECO:0000256" key="4">
    <source>
        <dbReference type="SAM" id="SignalP"/>
    </source>
</evidence>
<dbReference type="OrthoDB" id="9801695at2"/>
<evidence type="ECO:0000256" key="3">
    <source>
        <dbReference type="SAM" id="MobiDB-lite"/>
    </source>
</evidence>
<name>A0A418T1W9_9RHOB</name>
<dbReference type="AlphaFoldDB" id="A0A418T1W9"/>
<feature type="region of interest" description="Disordered" evidence="3">
    <location>
        <begin position="205"/>
        <end position="253"/>
    </location>
</feature>
<feature type="chain" id="PRO_5019197144" evidence="4">
    <location>
        <begin position="39"/>
        <end position="253"/>
    </location>
</feature>
<accession>A0A418T1W9</accession>
<gene>
    <name evidence="6" type="ORF">D3P04_05460</name>
</gene>